<name>A0ABW5KGP2_9SPHI</name>
<dbReference type="Gene3D" id="3.40.630.40">
    <property type="entry name" value="Zn-dependent exopeptidases"/>
    <property type="match status" value="1"/>
</dbReference>
<organism evidence="1 2">
    <name type="scientific">Sphingobacterium suaedae</name>
    <dbReference type="NCBI Taxonomy" id="1686402"/>
    <lineage>
        <taxon>Bacteria</taxon>
        <taxon>Pseudomonadati</taxon>
        <taxon>Bacteroidota</taxon>
        <taxon>Sphingobacteriia</taxon>
        <taxon>Sphingobacteriales</taxon>
        <taxon>Sphingobacteriaceae</taxon>
        <taxon>Sphingobacterium</taxon>
    </lineage>
</organism>
<dbReference type="InterPro" id="IPR007709">
    <property type="entry name" value="N-FG_amidohydro"/>
</dbReference>
<evidence type="ECO:0000313" key="2">
    <source>
        <dbReference type="Proteomes" id="UP001597545"/>
    </source>
</evidence>
<dbReference type="GO" id="GO:0050129">
    <property type="term" value="F:N-formylglutamate deformylase activity"/>
    <property type="evidence" value="ECO:0007669"/>
    <property type="project" value="UniProtKB-EC"/>
</dbReference>
<dbReference type="SUPFAM" id="SSF53187">
    <property type="entry name" value="Zn-dependent exopeptidases"/>
    <property type="match status" value="1"/>
</dbReference>
<dbReference type="EMBL" id="JBHULR010000003">
    <property type="protein sequence ID" value="MFD2547389.1"/>
    <property type="molecule type" value="Genomic_DNA"/>
</dbReference>
<dbReference type="Proteomes" id="UP001597545">
    <property type="component" value="Unassembled WGS sequence"/>
</dbReference>
<dbReference type="Pfam" id="PF05013">
    <property type="entry name" value="FGase"/>
    <property type="match status" value="1"/>
</dbReference>
<dbReference type="EC" id="3.5.1.68" evidence="1"/>
<proteinExistence type="predicted"/>
<keyword evidence="2" id="KW-1185">Reference proteome</keyword>
<keyword evidence="1" id="KW-0378">Hydrolase</keyword>
<accession>A0ABW5KGP2</accession>
<evidence type="ECO:0000313" key="1">
    <source>
        <dbReference type="EMBL" id="MFD2547389.1"/>
    </source>
</evidence>
<protein>
    <submittedName>
        <fullName evidence="1">N-formylglutamate amidohydrolase</fullName>
        <ecNumber evidence="1">3.5.1.68</ecNumber>
    </submittedName>
</protein>
<reference evidence="2" key="1">
    <citation type="journal article" date="2019" name="Int. J. Syst. Evol. Microbiol.">
        <title>The Global Catalogue of Microorganisms (GCM) 10K type strain sequencing project: providing services to taxonomists for standard genome sequencing and annotation.</title>
        <authorList>
            <consortium name="The Broad Institute Genomics Platform"/>
            <consortium name="The Broad Institute Genome Sequencing Center for Infectious Disease"/>
            <person name="Wu L."/>
            <person name="Ma J."/>
        </authorList>
    </citation>
    <scope>NUCLEOTIDE SEQUENCE [LARGE SCALE GENOMIC DNA]</scope>
    <source>
        <strain evidence="2">KCTC 42662</strain>
    </source>
</reference>
<sequence>MLALFDFKVNRNDSPIWASAIHDGHQTSPTIAPYFQLDEQARLREEDPYTACMAELPVNQFLVSTSRFQLDINRALPDAVYLRPEQAWGLHVWKETLPGEILQSLYLAYDDIYARIDQWVQETINRHGYFVWLDIHSYNAKRQGPDEVVDQQTNPQINLGTQFNHARWRPLIDIFLDSASSQQLAERPVDIRENVKFKGGHLAQHLLQKYGDQGCVLSIEFRKDFMDEWTGVPYMPFIQEYKQLLMHTLKDLQALQTNGLTR</sequence>
<gene>
    <name evidence="1" type="ORF">ACFSR5_06990</name>
</gene>
<comment type="caution">
    <text evidence="1">The sequence shown here is derived from an EMBL/GenBank/DDBJ whole genome shotgun (WGS) entry which is preliminary data.</text>
</comment>
<dbReference type="RefSeq" id="WP_380902095.1">
    <property type="nucleotide sequence ID" value="NZ_JBHUEG010000007.1"/>
</dbReference>